<dbReference type="SUPFAM" id="SSF53098">
    <property type="entry name" value="Ribonuclease H-like"/>
    <property type="match status" value="1"/>
</dbReference>
<dbReference type="InterPro" id="IPR036875">
    <property type="entry name" value="Znf_CCHC_sf"/>
</dbReference>
<dbReference type="InterPro" id="IPR043502">
    <property type="entry name" value="DNA/RNA_pol_sf"/>
</dbReference>
<name>A0A671SLH4_9TELE</name>
<dbReference type="InterPro" id="IPR000477">
    <property type="entry name" value="RT_dom"/>
</dbReference>
<organism evidence="6 7">
    <name type="scientific">Sinocyclocheilus anshuiensis</name>
    <dbReference type="NCBI Taxonomy" id="1608454"/>
    <lineage>
        <taxon>Eukaryota</taxon>
        <taxon>Metazoa</taxon>
        <taxon>Chordata</taxon>
        <taxon>Craniata</taxon>
        <taxon>Vertebrata</taxon>
        <taxon>Euteleostomi</taxon>
        <taxon>Actinopterygii</taxon>
        <taxon>Neopterygii</taxon>
        <taxon>Teleostei</taxon>
        <taxon>Ostariophysi</taxon>
        <taxon>Cypriniformes</taxon>
        <taxon>Cyprinidae</taxon>
        <taxon>Cyprininae</taxon>
        <taxon>Sinocyclocheilus</taxon>
    </lineage>
</organism>
<feature type="domain" description="RNase H type-1" evidence="5">
    <location>
        <begin position="816"/>
        <end position="949"/>
    </location>
</feature>
<dbReference type="GO" id="GO:0004523">
    <property type="term" value="F:RNA-DNA hybrid ribonuclease activity"/>
    <property type="evidence" value="ECO:0007669"/>
    <property type="project" value="InterPro"/>
</dbReference>
<keyword evidence="1" id="KW-0863">Zinc-finger</keyword>
<feature type="region of interest" description="Disordered" evidence="2">
    <location>
        <begin position="1"/>
        <end position="31"/>
    </location>
</feature>
<evidence type="ECO:0000259" key="5">
    <source>
        <dbReference type="PROSITE" id="PS50879"/>
    </source>
</evidence>
<reference evidence="6" key="2">
    <citation type="submission" date="2025-09" db="UniProtKB">
        <authorList>
            <consortium name="Ensembl"/>
        </authorList>
    </citation>
    <scope>IDENTIFICATION</scope>
</reference>
<dbReference type="InterPro" id="IPR001878">
    <property type="entry name" value="Znf_CCHC"/>
</dbReference>
<sequence length="1099" mass="125362">MVGSGVDSGSDPEMEDEVFDADEGGNGNNEWSIVENRKRKKSWSNASATDSENGTHLTRRRKEEYKVVMKLETGSFSIINPLKLSKTIKEVIGLIESVKKLRDGRLIIYCKDSRQQKKALGVKSIMGQSVICSVQEEKKWVKGVITGIPTDVTVEKIKRGLTGAAVIEVKRLKCNRNNERGDSLSVMIHFDEDKLPSKVFLGFMSFSVRPYVPPPLRCYKCQKFGHVAAVCRGKQRCARCGGDDKAEMLVEAFVKVHSNGNISDNMRRYREQKVRENVHIYVKKNPSGSMLDSELTLYELKRALAGVKHTSPGKDDICYEMIKHLSELSLSMILRLFNKIWETGNLPEDWKHGVIVPIAKPGKDKSQPINYRPIALTSNLCKLMERMVMNRLTYVIESRNIFSACQSGFRKGRNTMDLILCLEAEIRKAQINKEVLVGVFFDVEKAYDMLWTEGLLMKLESLRIDGKMYNWILSFLFGRTIQVRVGTAFSQILPIENGTPQGSVSSPILFNLMINDIFHNVDTGIGRSLYADDGALWKRGRNVLFVENKMQKAVNEVENWANCWGFRFSVAKTQVICFSKKNPSLNVKMYGYQLEQVNVLRFLGMWMDSKLNFKIHIQKLIEKCKKGINVLRCLSGAEWGASCQSLKRIYGAVIRSNIDYGSVVYSSANKTLLKKIEVIQNQALRICCGAFRSSPVASLQVEMGELPLEQRRFQLRLRYWYGVKGHLENHPVKLILKDCWEYEYKEITSFGWVVRKEANSLELKDHEIAPSVAIPPIPPWLFPMPLIDLQIHKVIKMNMMNMPTEVVVQQYIKQEYYSVLQVFTDGSKEPESGRTAAAVYIPTFKIKMAKRLSDHVSVFTTELLAIILALQWIEEVQPDRTVICTDSMAALTSLLSGKSEARQDLVFEVLQSLFRIRQLRIEVRFLWVPAHVGVDGNEEVDLLAKKALNHTQIEIKLALSKAEFKRVISYVISKKWQKLWNNGSKGRHIFQIQECVGNERKRYGNGKKDVILSRLRSLYKIGKHELGKCDKCGELETVKHIIVECSAYEKERFQLIQELGWLGVDNISLKVLLGNGSRQSRVQENMFKYLKNTGTIYGI</sequence>
<evidence type="ECO:0000256" key="1">
    <source>
        <dbReference type="PROSITE-ProRule" id="PRU00047"/>
    </source>
</evidence>
<dbReference type="InterPro" id="IPR036397">
    <property type="entry name" value="RNaseH_sf"/>
</dbReference>
<dbReference type="InterPro" id="IPR052560">
    <property type="entry name" value="RdDP_mobile_element"/>
</dbReference>
<evidence type="ECO:0000256" key="2">
    <source>
        <dbReference type="SAM" id="MobiDB-lite"/>
    </source>
</evidence>
<dbReference type="PROSITE" id="PS50158">
    <property type="entry name" value="ZF_CCHC"/>
    <property type="match status" value="1"/>
</dbReference>
<dbReference type="GO" id="GO:0003676">
    <property type="term" value="F:nucleic acid binding"/>
    <property type="evidence" value="ECO:0007669"/>
    <property type="project" value="InterPro"/>
</dbReference>
<evidence type="ECO:0008006" key="8">
    <source>
        <dbReference type="Google" id="ProtNLM"/>
    </source>
</evidence>
<proteinExistence type="predicted"/>
<dbReference type="Pfam" id="PF00075">
    <property type="entry name" value="RNase_H"/>
    <property type="match status" value="1"/>
</dbReference>
<evidence type="ECO:0000259" key="3">
    <source>
        <dbReference type="PROSITE" id="PS50158"/>
    </source>
</evidence>
<dbReference type="Pfam" id="PF00078">
    <property type="entry name" value="RVT_1"/>
    <property type="match status" value="1"/>
</dbReference>
<reference evidence="6" key="1">
    <citation type="submission" date="2025-08" db="UniProtKB">
        <authorList>
            <consortium name="Ensembl"/>
        </authorList>
    </citation>
    <scope>IDENTIFICATION</scope>
</reference>
<feature type="domain" description="CCHC-type" evidence="3">
    <location>
        <begin position="217"/>
        <end position="232"/>
    </location>
</feature>
<dbReference type="CDD" id="cd09276">
    <property type="entry name" value="Rnase_HI_RT_non_LTR"/>
    <property type="match status" value="1"/>
</dbReference>
<evidence type="ECO:0000313" key="7">
    <source>
        <dbReference type="Proteomes" id="UP000472260"/>
    </source>
</evidence>
<dbReference type="GO" id="GO:0008270">
    <property type="term" value="F:zinc ion binding"/>
    <property type="evidence" value="ECO:0007669"/>
    <property type="project" value="UniProtKB-KW"/>
</dbReference>
<dbReference type="InterPro" id="IPR002156">
    <property type="entry name" value="RNaseH_domain"/>
</dbReference>
<accession>A0A671SLH4</accession>
<dbReference type="Proteomes" id="UP000472260">
    <property type="component" value="Unassembled WGS sequence"/>
</dbReference>
<dbReference type="InterPro" id="IPR012337">
    <property type="entry name" value="RNaseH-like_sf"/>
</dbReference>
<dbReference type="PROSITE" id="PS50879">
    <property type="entry name" value="RNASE_H_1"/>
    <property type="match status" value="1"/>
</dbReference>
<dbReference type="SMART" id="SM00343">
    <property type="entry name" value="ZnF_C2HC"/>
    <property type="match status" value="2"/>
</dbReference>
<dbReference type="PROSITE" id="PS50878">
    <property type="entry name" value="RT_POL"/>
    <property type="match status" value="1"/>
</dbReference>
<keyword evidence="1" id="KW-0479">Metal-binding</keyword>
<feature type="compositionally biased region" description="Acidic residues" evidence="2">
    <location>
        <begin position="10"/>
        <end position="23"/>
    </location>
</feature>
<evidence type="ECO:0000313" key="6">
    <source>
        <dbReference type="Ensembl" id="ENSSANP00000096799.1"/>
    </source>
</evidence>
<keyword evidence="1" id="KW-0862">Zinc</keyword>
<dbReference type="AlphaFoldDB" id="A0A671SLH4"/>
<dbReference type="PANTHER" id="PTHR36688:SF1">
    <property type="entry name" value="ENDONUCLEASE_EXONUCLEASE_PHOSPHATASE DOMAIN-CONTAINING PROTEIN"/>
    <property type="match status" value="1"/>
</dbReference>
<dbReference type="Gene3D" id="3.30.420.10">
    <property type="entry name" value="Ribonuclease H-like superfamily/Ribonuclease H"/>
    <property type="match status" value="1"/>
</dbReference>
<evidence type="ECO:0000259" key="4">
    <source>
        <dbReference type="PROSITE" id="PS50878"/>
    </source>
</evidence>
<dbReference type="CDD" id="cd01650">
    <property type="entry name" value="RT_nLTR_like"/>
    <property type="match status" value="1"/>
</dbReference>
<keyword evidence="7" id="KW-1185">Reference proteome</keyword>
<dbReference type="Ensembl" id="ENSSANT00000102820.1">
    <property type="protein sequence ID" value="ENSSANP00000096799.1"/>
    <property type="gene ID" value="ENSSANG00000047716.1"/>
</dbReference>
<dbReference type="PANTHER" id="PTHR36688">
    <property type="entry name" value="ENDO/EXONUCLEASE/PHOSPHATASE DOMAIN-CONTAINING PROTEIN"/>
    <property type="match status" value="1"/>
</dbReference>
<dbReference type="SUPFAM" id="SSF56672">
    <property type="entry name" value="DNA/RNA polymerases"/>
    <property type="match status" value="1"/>
</dbReference>
<dbReference type="GO" id="GO:0006259">
    <property type="term" value="P:DNA metabolic process"/>
    <property type="evidence" value="ECO:0007669"/>
    <property type="project" value="UniProtKB-ARBA"/>
</dbReference>
<feature type="domain" description="Reverse transcriptase" evidence="4">
    <location>
        <begin position="339"/>
        <end position="594"/>
    </location>
</feature>
<dbReference type="SUPFAM" id="SSF57756">
    <property type="entry name" value="Retrovirus zinc finger-like domains"/>
    <property type="match status" value="1"/>
</dbReference>
<protein>
    <recommendedName>
        <fullName evidence="8">Reverse transcriptase domain-containing protein</fullName>
    </recommendedName>
</protein>